<dbReference type="EMBL" id="NJES01000292">
    <property type="protein sequence ID" value="PHH74146.1"/>
    <property type="molecule type" value="Genomic_DNA"/>
</dbReference>
<dbReference type="OrthoDB" id="10570394at2759"/>
<keyword evidence="2" id="KW-1185">Reference proteome</keyword>
<organism evidence="1 2">
    <name type="scientific">Ophiocordyceps camponoti-rufipedis</name>
    <dbReference type="NCBI Taxonomy" id="2004952"/>
    <lineage>
        <taxon>Eukaryota</taxon>
        <taxon>Fungi</taxon>
        <taxon>Dikarya</taxon>
        <taxon>Ascomycota</taxon>
        <taxon>Pezizomycotina</taxon>
        <taxon>Sordariomycetes</taxon>
        <taxon>Hypocreomycetidae</taxon>
        <taxon>Hypocreales</taxon>
        <taxon>Ophiocordycipitaceae</taxon>
        <taxon>Ophiocordyceps</taxon>
    </lineage>
</organism>
<dbReference type="Proteomes" id="UP000226431">
    <property type="component" value="Unassembled WGS sequence"/>
</dbReference>
<accession>A0A2C5Z2C9</accession>
<reference evidence="1 2" key="1">
    <citation type="submission" date="2017-06" db="EMBL/GenBank/DDBJ databases">
        <title>Ant-infecting Ophiocordyceps genomes reveal a high diversity of potential behavioral manipulation genes and a possible major role for enterotoxins.</title>
        <authorList>
            <person name="De Bekker C."/>
            <person name="Evans H.C."/>
            <person name="Brachmann A."/>
            <person name="Hughes D.P."/>
        </authorList>
    </citation>
    <scope>NUCLEOTIDE SEQUENCE [LARGE SCALE GENOMIC DNA]</scope>
    <source>
        <strain evidence="1 2">Map16</strain>
    </source>
</reference>
<evidence type="ECO:0000313" key="2">
    <source>
        <dbReference type="Proteomes" id="UP000226431"/>
    </source>
</evidence>
<evidence type="ECO:0000313" key="1">
    <source>
        <dbReference type="EMBL" id="PHH74146.1"/>
    </source>
</evidence>
<protein>
    <submittedName>
        <fullName evidence="1">Uncharacterized protein</fullName>
    </submittedName>
</protein>
<dbReference type="AlphaFoldDB" id="A0A2C5Z2C9"/>
<gene>
    <name evidence="1" type="ORF">CDD80_3281</name>
</gene>
<proteinExistence type="predicted"/>
<name>A0A2C5Z2C9_9HYPO</name>
<sequence>MPRSLSFVLRTSKFSTETSSVVTDNRGGHVGQKLAWAPAQVNRGEVRYQVDLDDGRKPPASGSRKDNNKFFVSIRQTTLVNMSAL</sequence>
<dbReference type="STRING" id="2004952.A0A2C5Z2C9"/>
<comment type="caution">
    <text evidence="1">The sequence shown here is derived from an EMBL/GenBank/DDBJ whole genome shotgun (WGS) entry which is preliminary data.</text>
</comment>